<proteinExistence type="predicted"/>
<dbReference type="Pfam" id="PF17645">
    <property type="entry name" value="Amdase"/>
    <property type="match status" value="1"/>
</dbReference>
<name>A0A5A9ZTT6_9RHOB</name>
<dbReference type="InterPro" id="IPR026286">
    <property type="entry name" value="MaiA/AMDase"/>
</dbReference>
<dbReference type="InterPro" id="IPR053714">
    <property type="entry name" value="Iso_Racemase_Enz_sf"/>
</dbReference>
<accession>A0A5A9ZTT6</accession>
<evidence type="ECO:0000313" key="2">
    <source>
        <dbReference type="Proteomes" id="UP000325291"/>
    </source>
</evidence>
<dbReference type="Proteomes" id="UP000325291">
    <property type="component" value="Unassembled WGS sequence"/>
</dbReference>
<evidence type="ECO:0000313" key="1">
    <source>
        <dbReference type="EMBL" id="KAA0920501.1"/>
    </source>
</evidence>
<protein>
    <submittedName>
        <fullName evidence="1">Asp/Glu racemase</fullName>
    </submittedName>
</protein>
<sequence>MEYQLDQGFGGAGRFGLIVLSTDESLENEARMLFAGRDLCLLHSRIPAQPDVTPKSLASMENHMTATAERLPRGLEVIGYGCTSGATVIGPERVADLVRKAHPEAQVTNPMSSVIAALKALKSNNIAMITPYVESVNEPMIAALNDTGIAVARQESFLEEDDYTVARIAESSTLEAIKNIAKTTDCDAIFVSCTNLRSFGIIERAEAETGLPVISSNLAFLWHMLKLAGTDARGWWPGRLFAQ</sequence>
<reference evidence="1 2" key="1">
    <citation type="submission" date="2019-07" db="EMBL/GenBank/DDBJ databases">
        <title>Aquicoccus porphyridii gen. nov., sp. nov., isolated from a small marine red alga, Porphyridium marinum.</title>
        <authorList>
            <person name="Liu L."/>
        </authorList>
    </citation>
    <scope>NUCLEOTIDE SEQUENCE [LARGE SCALE GENOMIC DNA]</scope>
    <source>
        <strain evidence="1 2">L1 8-17</strain>
    </source>
</reference>
<dbReference type="AlphaFoldDB" id="A0A5A9ZTT6"/>
<keyword evidence="2" id="KW-1185">Reference proteome</keyword>
<comment type="caution">
    <text evidence="1">The sequence shown here is derived from an EMBL/GenBank/DDBJ whole genome shotgun (WGS) entry which is preliminary data.</text>
</comment>
<dbReference type="Gene3D" id="3.40.50.12500">
    <property type="match status" value="1"/>
</dbReference>
<organism evidence="1 2">
    <name type="scientific">Aquicoccus porphyridii</name>
    <dbReference type="NCBI Taxonomy" id="1852029"/>
    <lineage>
        <taxon>Bacteria</taxon>
        <taxon>Pseudomonadati</taxon>
        <taxon>Pseudomonadota</taxon>
        <taxon>Alphaproteobacteria</taxon>
        <taxon>Rhodobacterales</taxon>
        <taxon>Paracoccaceae</taxon>
        <taxon>Aquicoccus</taxon>
    </lineage>
</organism>
<dbReference type="EMBL" id="VINQ01000002">
    <property type="protein sequence ID" value="KAA0920501.1"/>
    <property type="molecule type" value="Genomic_DNA"/>
</dbReference>
<gene>
    <name evidence="1" type="ORF">FLO80_03125</name>
</gene>
<dbReference type="PIRSF" id="PIRSF015736">
    <property type="entry name" value="MI"/>
    <property type="match status" value="1"/>
</dbReference>
<dbReference type="PANTHER" id="PTHR40267">
    <property type="entry name" value="BLR3294 PROTEIN"/>
    <property type="match status" value="1"/>
</dbReference>
<dbReference type="PANTHER" id="PTHR40267:SF1">
    <property type="entry name" value="BLR3294 PROTEIN"/>
    <property type="match status" value="1"/>
</dbReference>